<sequence>MSAQVRLVSNDKKEFLVDVAIARMSDTIAGMLDIIPEDEIGKHPIPLNNFDAEVLERVLEWCEQHRHDPVDTKEEIHDGREIDLSVPEWDKQFLQNKSAEEIREYFHVENDYTEAEIKKIKEDQAWH</sequence>
<dbReference type="AlphaFoldDB" id="A0A2A6CSX1"/>
<dbReference type="OrthoDB" id="2342932at2759"/>
<dbReference type="PIRSF" id="PIRSF028729">
    <property type="entry name" value="E3_ubiquit_lig_SCF_Skp"/>
    <property type="match status" value="1"/>
</dbReference>
<dbReference type="Pfam" id="PF03931">
    <property type="entry name" value="Skp1_POZ"/>
    <property type="match status" value="1"/>
</dbReference>
<dbReference type="SMART" id="SM00512">
    <property type="entry name" value="Skp1"/>
    <property type="match status" value="1"/>
</dbReference>
<comment type="pathway">
    <text evidence="3">Protein modification; protein ubiquitination.</text>
</comment>
<evidence type="ECO:0000313" key="5">
    <source>
        <dbReference type="Proteomes" id="UP000005239"/>
    </source>
</evidence>
<dbReference type="GO" id="GO:0031146">
    <property type="term" value="P:SCF-dependent proteasomal ubiquitin-dependent protein catabolic process"/>
    <property type="evidence" value="ECO:0000318"/>
    <property type="project" value="GO_Central"/>
</dbReference>
<accession>A0A2A6CSX1</accession>
<evidence type="ECO:0000256" key="1">
    <source>
        <dbReference type="ARBA" id="ARBA00009993"/>
    </source>
</evidence>
<keyword evidence="2 3" id="KW-0833">Ubl conjugation pathway</keyword>
<dbReference type="InterPro" id="IPR016073">
    <property type="entry name" value="Skp1_comp_POZ"/>
</dbReference>
<dbReference type="EnsemblMetazoa" id="PPA33870.1">
    <property type="protein sequence ID" value="PPA33870.1"/>
    <property type="gene ID" value="WBGene00272239"/>
</dbReference>
<dbReference type="InterPro" id="IPR011333">
    <property type="entry name" value="SKP1/BTB/POZ_sf"/>
</dbReference>
<dbReference type="PANTHER" id="PTHR11165">
    <property type="entry name" value="SKP1"/>
    <property type="match status" value="1"/>
</dbReference>
<accession>A0A8R1UMG5</accession>
<proteinExistence type="inferred from homology"/>
<dbReference type="SUPFAM" id="SSF81382">
    <property type="entry name" value="Skp1 dimerisation domain-like"/>
    <property type="match status" value="1"/>
</dbReference>
<dbReference type="InterPro" id="IPR036296">
    <property type="entry name" value="SKP1-like_dim_sf"/>
</dbReference>
<gene>
    <name evidence="4" type="primary">WBGene00272239</name>
</gene>
<dbReference type="GO" id="GO:0097602">
    <property type="term" value="F:cullin family protein binding"/>
    <property type="evidence" value="ECO:0000318"/>
    <property type="project" value="GO_Central"/>
</dbReference>
<dbReference type="GO" id="GO:0005634">
    <property type="term" value="C:nucleus"/>
    <property type="evidence" value="ECO:0000318"/>
    <property type="project" value="GO_Central"/>
</dbReference>
<comment type="function">
    <text evidence="3">Probable essential component of SCF (SKP1-CUL1-F-box protein) E3 ubiquitin-protein ligase complexes, which mediate the ubiquitination and subsequent proteasomal degradation of target proteins. Regulates cell proliferation during embryonic and larval development.</text>
</comment>
<evidence type="ECO:0000313" key="4">
    <source>
        <dbReference type="EnsemblMetazoa" id="PPA33870.1"/>
    </source>
</evidence>
<protein>
    <recommendedName>
        <fullName evidence="3">Skp1-related protein</fullName>
    </recommendedName>
</protein>
<organism evidence="4 5">
    <name type="scientific">Pristionchus pacificus</name>
    <name type="common">Parasitic nematode worm</name>
    <dbReference type="NCBI Taxonomy" id="54126"/>
    <lineage>
        <taxon>Eukaryota</taxon>
        <taxon>Metazoa</taxon>
        <taxon>Ecdysozoa</taxon>
        <taxon>Nematoda</taxon>
        <taxon>Chromadorea</taxon>
        <taxon>Rhabditida</taxon>
        <taxon>Rhabditina</taxon>
        <taxon>Diplogasteromorpha</taxon>
        <taxon>Diplogasteroidea</taxon>
        <taxon>Neodiplogasteridae</taxon>
        <taxon>Pristionchus</taxon>
    </lineage>
</organism>
<dbReference type="GO" id="GO:0016567">
    <property type="term" value="P:protein ubiquitination"/>
    <property type="evidence" value="ECO:0007669"/>
    <property type="project" value="UniProtKB-UniPathway"/>
</dbReference>
<dbReference type="Gene3D" id="3.30.710.10">
    <property type="entry name" value="Potassium Channel Kv1.1, Chain A"/>
    <property type="match status" value="2"/>
</dbReference>
<dbReference type="InterPro" id="IPR001232">
    <property type="entry name" value="SKP1-like"/>
</dbReference>
<dbReference type="Pfam" id="PF01466">
    <property type="entry name" value="Skp1"/>
    <property type="match status" value="1"/>
</dbReference>
<evidence type="ECO:0000256" key="2">
    <source>
        <dbReference type="ARBA" id="ARBA00022786"/>
    </source>
</evidence>
<reference evidence="4" key="2">
    <citation type="submission" date="2022-06" db="UniProtKB">
        <authorList>
            <consortium name="EnsemblMetazoa"/>
        </authorList>
    </citation>
    <scope>IDENTIFICATION</scope>
    <source>
        <strain evidence="4">PS312</strain>
    </source>
</reference>
<name>A0A2A6CSX1_PRIPA</name>
<evidence type="ECO:0000256" key="3">
    <source>
        <dbReference type="PIRNR" id="PIRNR028729"/>
    </source>
</evidence>
<dbReference type="InterPro" id="IPR016897">
    <property type="entry name" value="SKP1"/>
</dbReference>
<dbReference type="SUPFAM" id="SSF54695">
    <property type="entry name" value="POZ domain"/>
    <property type="match status" value="1"/>
</dbReference>
<dbReference type="GO" id="GO:0005737">
    <property type="term" value="C:cytoplasm"/>
    <property type="evidence" value="ECO:0000318"/>
    <property type="project" value="GO_Central"/>
</dbReference>
<comment type="similarity">
    <text evidence="1 3">Belongs to the SKP1 family.</text>
</comment>
<reference evidence="5" key="1">
    <citation type="journal article" date="2008" name="Nat. Genet.">
        <title>The Pristionchus pacificus genome provides a unique perspective on nematode lifestyle and parasitism.</title>
        <authorList>
            <person name="Dieterich C."/>
            <person name="Clifton S.W."/>
            <person name="Schuster L.N."/>
            <person name="Chinwalla A."/>
            <person name="Delehaunty K."/>
            <person name="Dinkelacker I."/>
            <person name="Fulton L."/>
            <person name="Fulton R."/>
            <person name="Godfrey J."/>
            <person name="Minx P."/>
            <person name="Mitreva M."/>
            <person name="Roeseler W."/>
            <person name="Tian H."/>
            <person name="Witte H."/>
            <person name="Yang S.P."/>
            <person name="Wilson R.K."/>
            <person name="Sommer R.J."/>
        </authorList>
    </citation>
    <scope>NUCLEOTIDE SEQUENCE [LARGE SCALE GENOMIC DNA]</scope>
    <source>
        <strain evidence="5">PS312</strain>
    </source>
</reference>
<dbReference type="InterPro" id="IPR016072">
    <property type="entry name" value="Skp1_comp_dimer"/>
</dbReference>
<keyword evidence="5" id="KW-1185">Reference proteome</keyword>
<dbReference type="Proteomes" id="UP000005239">
    <property type="component" value="Unassembled WGS sequence"/>
</dbReference>